<sequence length="318" mass="35118">MSPRTATDFRVFQPWTRGVGFASLAWPYRLAARSGTMEALRRPIMETDGSAAVRMSSGRQGLVKVCIPISSGRSSKSVYTTEQSTQTRHQPHIIFVVSLRTLALSPEIQEIFEHRMQHVMGALRTRYKLKLVSKGRLWLHSQRPTDAREARRAVSGTHLQPHRPSALVDYFGSALSSSNLIRPSLSVHLRLRDHDSLTLPHSGLSGRAWEHSLVVTLFELGSRNAIMRSILNSGAQWATFLATALQVSAAIARFQSDINGRLRATATAMCTEPADVVSTIAEAVKHANNDDVVEHAGFAHVAHEHDNIEPTTQPIPSQ</sequence>
<dbReference type="AlphaFoldDB" id="A0A371CHC2"/>
<protein>
    <submittedName>
        <fullName evidence="1">Uncharacterized protein</fullName>
    </submittedName>
</protein>
<dbReference type="EMBL" id="KZ857681">
    <property type="protein sequence ID" value="RDX39680.1"/>
    <property type="molecule type" value="Genomic_DNA"/>
</dbReference>
<keyword evidence="2" id="KW-1185">Reference proteome</keyword>
<evidence type="ECO:0000313" key="1">
    <source>
        <dbReference type="EMBL" id="RDX39680.1"/>
    </source>
</evidence>
<accession>A0A371CHC2</accession>
<name>A0A371CHC2_9APHY</name>
<evidence type="ECO:0000313" key="2">
    <source>
        <dbReference type="Proteomes" id="UP000256964"/>
    </source>
</evidence>
<reference evidence="1 2" key="1">
    <citation type="journal article" date="2018" name="Biotechnol. Biofuels">
        <title>Integrative visual omics of the white-rot fungus Polyporus brumalis exposes the biotechnological potential of its oxidative enzymes for delignifying raw plant biomass.</title>
        <authorList>
            <person name="Miyauchi S."/>
            <person name="Rancon A."/>
            <person name="Drula E."/>
            <person name="Hage H."/>
            <person name="Chaduli D."/>
            <person name="Favel A."/>
            <person name="Grisel S."/>
            <person name="Henrissat B."/>
            <person name="Herpoel-Gimbert I."/>
            <person name="Ruiz-Duenas F.J."/>
            <person name="Chevret D."/>
            <person name="Hainaut M."/>
            <person name="Lin J."/>
            <person name="Wang M."/>
            <person name="Pangilinan J."/>
            <person name="Lipzen A."/>
            <person name="Lesage-Meessen L."/>
            <person name="Navarro D."/>
            <person name="Riley R."/>
            <person name="Grigoriev I.V."/>
            <person name="Zhou S."/>
            <person name="Raouche S."/>
            <person name="Rosso M.N."/>
        </authorList>
    </citation>
    <scope>NUCLEOTIDE SEQUENCE [LARGE SCALE GENOMIC DNA]</scope>
    <source>
        <strain evidence="1 2">BRFM 1820</strain>
    </source>
</reference>
<proteinExistence type="predicted"/>
<gene>
    <name evidence="1" type="ORF">OH76DRAFT_1490911</name>
</gene>
<dbReference type="Proteomes" id="UP000256964">
    <property type="component" value="Unassembled WGS sequence"/>
</dbReference>
<organism evidence="1 2">
    <name type="scientific">Lentinus brumalis</name>
    <dbReference type="NCBI Taxonomy" id="2498619"/>
    <lineage>
        <taxon>Eukaryota</taxon>
        <taxon>Fungi</taxon>
        <taxon>Dikarya</taxon>
        <taxon>Basidiomycota</taxon>
        <taxon>Agaricomycotina</taxon>
        <taxon>Agaricomycetes</taxon>
        <taxon>Polyporales</taxon>
        <taxon>Polyporaceae</taxon>
        <taxon>Lentinus</taxon>
    </lineage>
</organism>